<dbReference type="EMBL" id="AMFJ01000499">
    <property type="protein sequence ID" value="EKE27316.1"/>
    <property type="molecule type" value="Genomic_DNA"/>
</dbReference>
<dbReference type="EC" id="3.1.26.4" evidence="12"/>
<comment type="function">
    <text evidence="2 12">Endonuclease that specifically degrades the RNA of RNA-DNA hybrids.</text>
</comment>
<dbReference type="InterPro" id="IPR024567">
    <property type="entry name" value="RNase_HII/HIII_dom"/>
</dbReference>
<evidence type="ECO:0000259" key="13">
    <source>
        <dbReference type="PROSITE" id="PS51975"/>
    </source>
</evidence>
<sequence>MRGIIGIDEVWRWPWAGPVVAWAVFFRTSDKPKIKILQELDDSKNLSKIKREKLCKEIRKLEKKWLCICWIWIIGNEIIDEIGIRNANKQAMQIALDEVKMKIGDLKSVKIKIDGRDNYIFEDNDISTKYIIKWDSKVDEIKAASIIAKVTRDCIMKKYAEIHPGYHFESNVWYWTEKHQKALKALWTCDIHRKCYLPIKNALILEQKAIQSGQ</sequence>
<evidence type="ECO:0000313" key="14">
    <source>
        <dbReference type="EMBL" id="EKE27316.1"/>
    </source>
</evidence>
<dbReference type="InterPro" id="IPR001352">
    <property type="entry name" value="RNase_HII/HIII"/>
</dbReference>
<dbReference type="PANTHER" id="PTHR10954:SF23">
    <property type="entry name" value="RIBONUCLEASE"/>
    <property type="match status" value="1"/>
</dbReference>
<dbReference type="AlphaFoldDB" id="K2F816"/>
<name>K2F816_9BACT</name>
<comment type="caution">
    <text evidence="14">The sequence shown here is derived from an EMBL/GenBank/DDBJ whole genome shotgun (WGS) entry which is preliminary data.</text>
</comment>
<comment type="catalytic activity">
    <reaction evidence="1 11 12">
        <text>Endonucleolytic cleavage to 5'-phosphomonoester.</text>
        <dbReference type="EC" id="3.1.26.4"/>
    </reaction>
</comment>
<reference evidence="14" key="1">
    <citation type="journal article" date="2012" name="Science">
        <title>Fermentation, hydrogen, and sulfur metabolism in multiple uncultivated bacterial phyla.</title>
        <authorList>
            <person name="Wrighton K.C."/>
            <person name="Thomas B.C."/>
            <person name="Sharon I."/>
            <person name="Miller C.S."/>
            <person name="Castelle C.J."/>
            <person name="VerBerkmoes N.C."/>
            <person name="Wilkins M.J."/>
            <person name="Hettich R.L."/>
            <person name="Lipton M.S."/>
            <person name="Williams K.H."/>
            <person name="Long P.E."/>
            <person name="Banfield J.F."/>
        </authorList>
    </citation>
    <scope>NUCLEOTIDE SEQUENCE [LARGE SCALE GENOMIC DNA]</scope>
</reference>
<evidence type="ECO:0000256" key="8">
    <source>
        <dbReference type="ARBA" id="ARBA00022759"/>
    </source>
</evidence>
<gene>
    <name evidence="14" type="ORF">ACD_3C00225G0019</name>
</gene>
<dbReference type="InterPro" id="IPR012337">
    <property type="entry name" value="RNaseH-like_sf"/>
</dbReference>
<evidence type="ECO:0000256" key="4">
    <source>
        <dbReference type="ARBA" id="ARBA00008378"/>
    </source>
</evidence>
<evidence type="ECO:0000256" key="5">
    <source>
        <dbReference type="ARBA" id="ARBA00022490"/>
    </source>
</evidence>
<dbReference type="GO" id="GO:0006298">
    <property type="term" value="P:mismatch repair"/>
    <property type="evidence" value="ECO:0007669"/>
    <property type="project" value="TreeGrafter"/>
</dbReference>
<evidence type="ECO:0000256" key="1">
    <source>
        <dbReference type="ARBA" id="ARBA00000077"/>
    </source>
</evidence>
<dbReference type="GO" id="GO:0005737">
    <property type="term" value="C:cytoplasm"/>
    <property type="evidence" value="ECO:0007669"/>
    <property type="project" value="UniProtKB-SubCell"/>
</dbReference>
<dbReference type="SUPFAM" id="SSF53098">
    <property type="entry name" value="Ribonuclease H-like"/>
    <property type="match status" value="1"/>
</dbReference>
<dbReference type="GO" id="GO:0003723">
    <property type="term" value="F:RNA binding"/>
    <property type="evidence" value="ECO:0007669"/>
    <property type="project" value="UniProtKB-UniRule"/>
</dbReference>
<keyword evidence="7 11" id="KW-0479">Metal-binding</keyword>
<organism evidence="14">
    <name type="scientific">uncultured bacterium</name>
    <name type="common">gcode 4</name>
    <dbReference type="NCBI Taxonomy" id="1234023"/>
    <lineage>
        <taxon>Bacteria</taxon>
        <taxon>environmental samples</taxon>
    </lineage>
</organism>
<evidence type="ECO:0000256" key="9">
    <source>
        <dbReference type="ARBA" id="ARBA00022801"/>
    </source>
</evidence>
<dbReference type="CDD" id="cd07182">
    <property type="entry name" value="RNase_HII_bacteria_HII_like"/>
    <property type="match status" value="1"/>
</dbReference>
<keyword evidence="10" id="KW-0464">Manganese</keyword>
<dbReference type="Pfam" id="PF01351">
    <property type="entry name" value="RNase_HII"/>
    <property type="match status" value="1"/>
</dbReference>
<dbReference type="GO" id="GO:0004523">
    <property type="term" value="F:RNA-DNA hybrid ribonuclease activity"/>
    <property type="evidence" value="ECO:0007669"/>
    <property type="project" value="UniProtKB-UniRule"/>
</dbReference>
<feature type="binding site" evidence="11">
    <location>
        <position position="8"/>
    </location>
    <ligand>
        <name>a divalent metal cation</name>
        <dbReference type="ChEBI" id="CHEBI:60240"/>
    </ligand>
</feature>
<evidence type="ECO:0000256" key="3">
    <source>
        <dbReference type="ARBA" id="ARBA00004496"/>
    </source>
</evidence>
<keyword evidence="8 11" id="KW-0255">Endonuclease</keyword>
<evidence type="ECO:0000256" key="10">
    <source>
        <dbReference type="ARBA" id="ARBA00023211"/>
    </source>
</evidence>
<dbReference type="GO" id="GO:0043137">
    <property type="term" value="P:DNA replication, removal of RNA primer"/>
    <property type="evidence" value="ECO:0007669"/>
    <property type="project" value="TreeGrafter"/>
</dbReference>
<keyword evidence="9 11" id="KW-0378">Hydrolase</keyword>
<feature type="domain" description="RNase H type-2" evidence="13">
    <location>
        <begin position="2"/>
        <end position="208"/>
    </location>
</feature>
<feature type="binding site" evidence="11">
    <location>
        <position position="114"/>
    </location>
    <ligand>
        <name>a divalent metal cation</name>
        <dbReference type="ChEBI" id="CHEBI:60240"/>
    </ligand>
</feature>
<feature type="binding site" evidence="11">
    <location>
        <position position="9"/>
    </location>
    <ligand>
        <name>a divalent metal cation</name>
        <dbReference type="ChEBI" id="CHEBI:60240"/>
    </ligand>
</feature>
<dbReference type="InterPro" id="IPR022898">
    <property type="entry name" value="RNase_HII"/>
</dbReference>
<evidence type="ECO:0000256" key="7">
    <source>
        <dbReference type="ARBA" id="ARBA00022723"/>
    </source>
</evidence>
<accession>K2F816</accession>
<evidence type="ECO:0000256" key="2">
    <source>
        <dbReference type="ARBA" id="ARBA00004065"/>
    </source>
</evidence>
<evidence type="ECO:0000256" key="12">
    <source>
        <dbReference type="RuleBase" id="RU003515"/>
    </source>
</evidence>
<dbReference type="GO" id="GO:0046872">
    <property type="term" value="F:metal ion binding"/>
    <property type="evidence" value="ECO:0007669"/>
    <property type="project" value="UniProtKB-KW"/>
</dbReference>
<keyword evidence="6 11" id="KW-0540">Nuclease</keyword>
<dbReference type="Gene3D" id="3.30.420.10">
    <property type="entry name" value="Ribonuclease H-like superfamily/Ribonuclease H"/>
    <property type="match status" value="1"/>
</dbReference>
<dbReference type="GO" id="GO:0032299">
    <property type="term" value="C:ribonuclease H2 complex"/>
    <property type="evidence" value="ECO:0007669"/>
    <property type="project" value="TreeGrafter"/>
</dbReference>
<dbReference type="PROSITE" id="PS51975">
    <property type="entry name" value="RNASE_H_2"/>
    <property type="match status" value="1"/>
</dbReference>
<dbReference type="InterPro" id="IPR036397">
    <property type="entry name" value="RNaseH_sf"/>
</dbReference>
<comment type="subcellular location">
    <subcellularLocation>
        <location evidence="3">Cytoplasm</location>
    </subcellularLocation>
</comment>
<keyword evidence="5" id="KW-0963">Cytoplasm</keyword>
<dbReference type="PANTHER" id="PTHR10954">
    <property type="entry name" value="RIBONUCLEASE H2 SUBUNIT A"/>
    <property type="match status" value="1"/>
</dbReference>
<protein>
    <recommendedName>
        <fullName evidence="12">Ribonuclease</fullName>
        <ecNumber evidence="12">3.1.26.4</ecNumber>
    </recommendedName>
</protein>
<proteinExistence type="inferred from homology"/>
<comment type="similarity">
    <text evidence="4">Belongs to the RNase HII family. RnhC subfamily.</text>
</comment>
<evidence type="ECO:0000256" key="6">
    <source>
        <dbReference type="ARBA" id="ARBA00022722"/>
    </source>
</evidence>
<evidence type="ECO:0000256" key="11">
    <source>
        <dbReference type="PROSITE-ProRule" id="PRU01319"/>
    </source>
</evidence>
<comment type="cofactor">
    <cofactor evidence="11">
        <name>Mn(2+)</name>
        <dbReference type="ChEBI" id="CHEBI:29035"/>
    </cofactor>
    <cofactor evidence="11">
        <name>Mg(2+)</name>
        <dbReference type="ChEBI" id="CHEBI:18420"/>
    </cofactor>
    <text evidence="11">Manganese or magnesium. Binds 1 divalent metal ion per monomer in the absence of substrate. May bind a second metal ion after substrate binding.</text>
</comment>